<dbReference type="GO" id="GO:0140359">
    <property type="term" value="F:ABC-type transporter activity"/>
    <property type="evidence" value="ECO:0007669"/>
    <property type="project" value="InterPro"/>
</dbReference>
<dbReference type="GO" id="GO:0005319">
    <property type="term" value="F:lipid transporter activity"/>
    <property type="evidence" value="ECO:0007669"/>
    <property type="project" value="TreeGrafter"/>
</dbReference>
<feature type="transmembrane region" description="Helical" evidence="10">
    <location>
        <begin position="481"/>
        <end position="502"/>
    </location>
</feature>
<evidence type="ECO:0000256" key="2">
    <source>
        <dbReference type="ARBA" id="ARBA00008526"/>
    </source>
</evidence>
<evidence type="ECO:0000256" key="10">
    <source>
        <dbReference type="SAM" id="Phobius"/>
    </source>
</evidence>
<accession>A0A7S3QV83</accession>
<comment type="similarity">
    <text evidence="2">Belongs to the ABC transporter superfamily. ABCA family. CPR flippase (TC 3.A.1.211) subfamily.</text>
</comment>
<dbReference type="SUPFAM" id="SSF52540">
    <property type="entry name" value="P-loop containing nucleoside triphosphate hydrolases"/>
    <property type="match status" value="1"/>
</dbReference>
<sequence length="1336" mass="149005">MPGLMEKFRWKKNNSKGDGSVNQDREGNFTHAIGSFNSTMVVDGMSQFVQQFSALYMKNALVAWRNWRATSTRLLAPLILLILALAIDESLKAKDRDSPGFLEIRHPEVEVIAPIPMCNEDMYIAKDKPCEELAYSPDNSITREIMDNVVSRNGKPISARAFPTREAVQDFLFDNPDFMIGAVHFVFDSLSTNATLDLDNQDLEQIEQFLPPGVEIPDNLNDLNFTIPPFPAALEELPDLPDGLQDVISDINSPDSNIGRRLEQQFTIPENEEDFTLEELQRQLNQTQGVVPELQGFIIQTNTTIKNFKGEFQHPNAFVQVPLQNAVHREIARYHLKLKNETEAAETLEWNVGFKPFPSPALESEGVLRQILGPFVFAALMFSFVIQISTVVIEKELKLRQALRTMGMSDMSYWVSWGAWEITLAFLQGHLVAIFGLILQFDIFHDNNYGLLFFLFFLFQLAMSSFALLLASFLNRTQAAVYLGFVVFIVGWIMQAVVVFGVPYTPDFYMKDPLGKALTIIFSIFPWSLLVKGFNDLGMATTQDYRGLAWDERRIYCQEIPFGDSESERNRWREENNIEKNQYIDFECKISMDGLYTILIILWIGFFVVAVYLDNVLKNEVGLRRNVLYFLFPSYWFPSVSSPKEALSHVLKEEGKGPEPEAHYTKDEDVMAEESITRTLLNHRTGNADKEDGFLQHTLANPPEGWNAIEVYGLKKNYGGSKGCCGRSLICSGAYDCCSCRAQKNFWPVKDSWFVIPNNQLFCLLGPNGAGKTTTINMLIGMLPPTYGDALIRGQSIRSNGGLNKIRSMMGVCPQFDVLWPELTGREHLLLYGRIKSAKWNWSAVNKEADMLLEKVKLTYAADLRTGAYSGGMRRRLSVAIALLGDPKVVYLDEPTTGMDPISRRFVWDTIQEAKVGRAIILTTHSMEEADILGDRIAIMALGRLRCIGSSLRLKQRFGAGFQVSASVQASKAGLIDPVELERRSNGVKDFFYEHLKLDPTDINKTYINYLVPRAREDDLVPFLEKLESKASSLNITDIQLSLASLEEVFLTIARYAAVENAKSEGMQGALKELPFGSTCLKACLLGLFFPITIWVAPWWKRIIVGKEDLVGGNNTVVLPDGTTCLVEAGQEQVQDSRGMPFDIIWSLDDEGLLRAQDVQPASRLLPPSAPTMPPADAHATITTSTKRTSVCQSATSKLTKDGKATIQFPDTSRALFGVEIGERFVVHPSSGQLMQLDWGEDAKGQPTVHRCNPLPPQKLQQPQSQPMPPILGRGKGGQALVESRDSGAPWSFDSHTGLPVAHPVDGQARMSSVCSVIPGAVPHSQGASTSSAGHG</sequence>
<feature type="domain" description="ABC transporter" evidence="11">
    <location>
        <begin position="709"/>
        <end position="967"/>
    </location>
</feature>
<dbReference type="PANTHER" id="PTHR19229">
    <property type="entry name" value="ATP-BINDING CASSETTE TRANSPORTER SUBFAMILY A ABCA"/>
    <property type="match status" value="1"/>
</dbReference>
<evidence type="ECO:0000259" key="11">
    <source>
        <dbReference type="PROSITE" id="PS50893"/>
    </source>
</evidence>
<dbReference type="InterPro" id="IPR013525">
    <property type="entry name" value="ABC2_TM"/>
</dbReference>
<dbReference type="FunFam" id="3.40.50.300:FF:000665">
    <property type="entry name" value="ABC transporter A family member 2"/>
    <property type="match status" value="1"/>
</dbReference>
<dbReference type="InterPro" id="IPR017871">
    <property type="entry name" value="ABC_transporter-like_CS"/>
</dbReference>
<dbReference type="GO" id="GO:0016020">
    <property type="term" value="C:membrane"/>
    <property type="evidence" value="ECO:0007669"/>
    <property type="project" value="UniProtKB-SubCell"/>
</dbReference>
<name>A0A7S3QV83_DUNTE</name>
<dbReference type="InterPro" id="IPR026082">
    <property type="entry name" value="ABCA"/>
</dbReference>
<keyword evidence="8 10" id="KW-0472">Membrane</keyword>
<gene>
    <name evidence="12" type="ORF">DTER00134_LOCUS9011</name>
</gene>
<feature type="transmembrane region" description="Helical" evidence="10">
    <location>
        <begin position="371"/>
        <end position="393"/>
    </location>
</feature>
<dbReference type="Pfam" id="PF12698">
    <property type="entry name" value="ABC2_membrane_3"/>
    <property type="match status" value="1"/>
</dbReference>
<dbReference type="PROSITE" id="PS00211">
    <property type="entry name" value="ABC_TRANSPORTER_1"/>
    <property type="match status" value="1"/>
</dbReference>
<dbReference type="GO" id="GO:0016887">
    <property type="term" value="F:ATP hydrolysis activity"/>
    <property type="evidence" value="ECO:0007669"/>
    <property type="project" value="InterPro"/>
</dbReference>
<evidence type="ECO:0000256" key="8">
    <source>
        <dbReference type="ARBA" id="ARBA00023136"/>
    </source>
</evidence>
<dbReference type="InterPro" id="IPR003593">
    <property type="entry name" value="AAA+_ATPase"/>
</dbReference>
<protein>
    <recommendedName>
        <fullName evidence="11">ABC transporter domain-containing protein</fullName>
    </recommendedName>
</protein>
<dbReference type="CDD" id="cd03263">
    <property type="entry name" value="ABC_subfamily_A"/>
    <property type="match status" value="1"/>
</dbReference>
<feature type="region of interest" description="Disordered" evidence="9">
    <location>
        <begin position="1253"/>
        <end position="1289"/>
    </location>
</feature>
<dbReference type="PANTHER" id="PTHR19229:SF205">
    <property type="entry name" value="ABC TRANSPORTER A FAMILY MEMBER 1-RELATED"/>
    <property type="match status" value="1"/>
</dbReference>
<dbReference type="InterPro" id="IPR003439">
    <property type="entry name" value="ABC_transporter-like_ATP-bd"/>
</dbReference>
<dbReference type="Gene3D" id="3.40.50.300">
    <property type="entry name" value="P-loop containing nucleotide triphosphate hydrolases"/>
    <property type="match status" value="1"/>
</dbReference>
<dbReference type="InterPro" id="IPR027417">
    <property type="entry name" value="P-loop_NTPase"/>
</dbReference>
<proteinExistence type="inferred from homology"/>
<feature type="transmembrane region" description="Helical" evidence="10">
    <location>
        <begin position="451"/>
        <end position="474"/>
    </location>
</feature>
<dbReference type="EMBL" id="HBIP01015507">
    <property type="protein sequence ID" value="CAE0493938.1"/>
    <property type="molecule type" value="Transcribed_RNA"/>
</dbReference>
<evidence type="ECO:0000256" key="9">
    <source>
        <dbReference type="SAM" id="MobiDB-lite"/>
    </source>
</evidence>
<comment type="subcellular location">
    <subcellularLocation>
        <location evidence="1">Membrane</location>
        <topology evidence="1">Multi-pass membrane protein</topology>
    </subcellularLocation>
</comment>
<evidence type="ECO:0000256" key="7">
    <source>
        <dbReference type="ARBA" id="ARBA00022989"/>
    </source>
</evidence>
<keyword evidence="5" id="KW-0547">Nucleotide-binding</keyword>
<keyword evidence="7 10" id="KW-1133">Transmembrane helix</keyword>
<evidence type="ECO:0000256" key="4">
    <source>
        <dbReference type="ARBA" id="ARBA00022692"/>
    </source>
</evidence>
<evidence type="ECO:0000256" key="1">
    <source>
        <dbReference type="ARBA" id="ARBA00004141"/>
    </source>
</evidence>
<evidence type="ECO:0000256" key="5">
    <source>
        <dbReference type="ARBA" id="ARBA00022741"/>
    </source>
</evidence>
<dbReference type="Pfam" id="PF00005">
    <property type="entry name" value="ABC_tran"/>
    <property type="match status" value="1"/>
</dbReference>
<dbReference type="GO" id="GO:0005524">
    <property type="term" value="F:ATP binding"/>
    <property type="evidence" value="ECO:0007669"/>
    <property type="project" value="UniProtKB-KW"/>
</dbReference>
<dbReference type="SMART" id="SM00382">
    <property type="entry name" value="AAA"/>
    <property type="match status" value="1"/>
</dbReference>
<keyword evidence="4 10" id="KW-0812">Transmembrane</keyword>
<evidence type="ECO:0000256" key="3">
    <source>
        <dbReference type="ARBA" id="ARBA00022448"/>
    </source>
</evidence>
<feature type="transmembrane region" description="Helical" evidence="10">
    <location>
        <begin position="594"/>
        <end position="613"/>
    </location>
</feature>
<organism evidence="12">
    <name type="scientific">Dunaliella tertiolecta</name>
    <name type="common">Green alga</name>
    <dbReference type="NCBI Taxonomy" id="3047"/>
    <lineage>
        <taxon>Eukaryota</taxon>
        <taxon>Viridiplantae</taxon>
        <taxon>Chlorophyta</taxon>
        <taxon>core chlorophytes</taxon>
        <taxon>Chlorophyceae</taxon>
        <taxon>CS clade</taxon>
        <taxon>Chlamydomonadales</taxon>
        <taxon>Dunaliellaceae</taxon>
        <taxon>Dunaliella</taxon>
    </lineage>
</organism>
<feature type="transmembrane region" description="Helical" evidence="10">
    <location>
        <begin position="414"/>
        <end position="439"/>
    </location>
</feature>
<feature type="transmembrane region" description="Helical" evidence="10">
    <location>
        <begin position="514"/>
        <end position="531"/>
    </location>
</feature>
<keyword evidence="6" id="KW-0067">ATP-binding</keyword>
<evidence type="ECO:0000313" key="12">
    <source>
        <dbReference type="EMBL" id="CAE0493938.1"/>
    </source>
</evidence>
<evidence type="ECO:0000256" key="6">
    <source>
        <dbReference type="ARBA" id="ARBA00022840"/>
    </source>
</evidence>
<keyword evidence="3" id="KW-0813">Transport</keyword>
<dbReference type="PROSITE" id="PS50893">
    <property type="entry name" value="ABC_TRANSPORTER_2"/>
    <property type="match status" value="1"/>
</dbReference>
<reference evidence="12" key="1">
    <citation type="submission" date="2021-01" db="EMBL/GenBank/DDBJ databases">
        <authorList>
            <person name="Corre E."/>
            <person name="Pelletier E."/>
            <person name="Niang G."/>
            <person name="Scheremetjew M."/>
            <person name="Finn R."/>
            <person name="Kale V."/>
            <person name="Holt S."/>
            <person name="Cochrane G."/>
            <person name="Meng A."/>
            <person name="Brown T."/>
            <person name="Cohen L."/>
        </authorList>
    </citation>
    <scope>NUCLEOTIDE SEQUENCE</scope>
    <source>
        <strain evidence="12">CCMP1320</strain>
    </source>
</reference>